<evidence type="ECO:0000256" key="5">
    <source>
        <dbReference type="ARBA" id="ARBA00022989"/>
    </source>
</evidence>
<evidence type="ECO:0000313" key="11">
    <source>
        <dbReference type="Proteomes" id="UP001458880"/>
    </source>
</evidence>
<dbReference type="Proteomes" id="UP001458880">
    <property type="component" value="Unassembled WGS sequence"/>
</dbReference>
<reference evidence="10 11" key="1">
    <citation type="journal article" date="2024" name="BMC Genomics">
        <title>De novo assembly and annotation of Popillia japonica's genome with initial clues to its potential as an invasive pest.</title>
        <authorList>
            <person name="Cucini C."/>
            <person name="Boschi S."/>
            <person name="Funari R."/>
            <person name="Cardaioli E."/>
            <person name="Iannotti N."/>
            <person name="Marturano G."/>
            <person name="Paoli F."/>
            <person name="Bruttini M."/>
            <person name="Carapelli A."/>
            <person name="Frati F."/>
            <person name="Nardi F."/>
        </authorList>
    </citation>
    <scope>NUCLEOTIDE SEQUENCE [LARGE SCALE GENOMIC DNA]</scope>
    <source>
        <strain evidence="10">DMR45628</strain>
    </source>
</reference>
<dbReference type="PRINTS" id="PR00489">
    <property type="entry name" value="FRIZZLED"/>
</dbReference>
<keyword evidence="5 8" id="KW-1133">Transmembrane helix</keyword>
<feature type="domain" description="G-protein coupled receptors family 2 profile 2" evidence="9">
    <location>
        <begin position="25"/>
        <end position="219"/>
    </location>
</feature>
<sequence length="309" mass="33674">MERTRYEGSRRWKIQVDKGKREGISSCHTNFSIWVTVWAIICFVSSFIAALTLSMGGGRVKARPLVSLALCYCFVSAGWILRIITGRNMSSCLLEANPNDLQDGDGSVNTNCAFVFLLVYYFGMAGNAWWVALCAWWLAKAGLSWPAEKLRVLGSFLHIFAWGIPAAQTVGALVKREIDIDELTGTCYVGNKNSSILLSLVLIPQAVYLGFGIILLILGSIYVMPKQQPTAAVPLTASSPRKESDILGALSTLYIIPTARPAKRATFSALCQLSTSSLQRVSLAVYFTSTTTKINGSSAQRNPHCGPSF</sequence>
<keyword evidence="3" id="KW-0217">Developmental protein</keyword>
<dbReference type="GO" id="GO:0035567">
    <property type="term" value="P:non-canonical Wnt signaling pathway"/>
    <property type="evidence" value="ECO:0007669"/>
    <property type="project" value="TreeGrafter"/>
</dbReference>
<keyword evidence="11" id="KW-1185">Reference proteome</keyword>
<dbReference type="GO" id="GO:0060070">
    <property type="term" value="P:canonical Wnt signaling pathway"/>
    <property type="evidence" value="ECO:0007669"/>
    <property type="project" value="TreeGrafter"/>
</dbReference>
<dbReference type="AlphaFoldDB" id="A0AAW1IAD1"/>
<keyword evidence="6 8" id="KW-0472">Membrane</keyword>
<dbReference type="Gene3D" id="1.20.1070.10">
    <property type="entry name" value="Rhodopsin 7-helix transmembrane proteins"/>
    <property type="match status" value="1"/>
</dbReference>
<evidence type="ECO:0000256" key="8">
    <source>
        <dbReference type="SAM" id="Phobius"/>
    </source>
</evidence>
<comment type="caution">
    <text evidence="10">The sequence shown here is derived from an EMBL/GenBank/DDBJ whole genome shotgun (WGS) entry which is preliminary data.</text>
</comment>
<comment type="similarity">
    <text evidence="2">Belongs to the G-protein coupled receptor Fz/Smo family.</text>
</comment>
<organism evidence="10 11">
    <name type="scientific">Popillia japonica</name>
    <name type="common">Japanese beetle</name>
    <dbReference type="NCBI Taxonomy" id="7064"/>
    <lineage>
        <taxon>Eukaryota</taxon>
        <taxon>Metazoa</taxon>
        <taxon>Ecdysozoa</taxon>
        <taxon>Arthropoda</taxon>
        <taxon>Hexapoda</taxon>
        <taxon>Insecta</taxon>
        <taxon>Pterygota</taxon>
        <taxon>Neoptera</taxon>
        <taxon>Endopterygota</taxon>
        <taxon>Coleoptera</taxon>
        <taxon>Polyphaga</taxon>
        <taxon>Scarabaeiformia</taxon>
        <taxon>Scarabaeidae</taxon>
        <taxon>Rutelinae</taxon>
        <taxon>Popillia</taxon>
    </lineage>
</organism>
<gene>
    <name evidence="10" type="ORF">QE152_g37205</name>
</gene>
<evidence type="ECO:0000256" key="3">
    <source>
        <dbReference type="ARBA" id="ARBA00022473"/>
    </source>
</evidence>
<dbReference type="PANTHER" id="PTHR11309:SF23">
    <property type="entry name" value="FRIZZLED-4"/>
    <property type="match status" value="1"/>
</dbReference>
<protein>
    <submittedName>
        <fullName evidence="10">Frizzled/Smoothened family membrane region</fullName>
    </submittedName>
</protein>
<evidence type="ECO:0000256" key="7">
    <source>
        <dbReference type="ARBA" id="ARBA00023170"/>
    </source>
</evidence>
<evidence type="ECO:0000256" key="4">
    <source>
        <dbReference type="ARBA" id="ARBA00022692"/>
    </source>
</evidence>
<keyword evidence="4 8" id="KW-0812">Transmembrane</keyword>
<comment type="subcellular location">
    <subcellularLocation>
        <location evidence="1">Membrane</location>
        <topology evidence="1">Multi-pass membrane protein</topology>
    </subcellularLocation>
</comment>
<evidence type="ECO:0000256" key="1">
    <source>
        <dbReference type="ARBA" id="ARBA00004141"/>
    </source>
</evidence>
<dbReference type="GO" id="GO:0005886">
    <property type="term" value="C:plasma membrane"/>
    <property type="evidence" value="ECO:0007669"/>
    <property type="project" value="TreeGrafter"/>
</dbReference>
<dbReference type="GO" id="GO:0042813">
    <property type="term" value="F:Wnt receptor activity"/>
    <property type="evidence" value="ECO:0007669"/>
    <property type="project" value="TreeGrafter"/>
</dbReference>
<proteinExistence type="inferred from homology"/>
<dbReference type="InterPro" id="IPR017981">
    <property type="entry name" value="GPCR_2-like_7TM"/>
</dbReference>
<dbReference type="InterPro" id="IPR000539">
    <property type="entry name" value="Frizzled/Smoothened_7TM"/>
</dbReference>
<accession>A0AAW1IAD1</accession>
<evidence type="ECO:0000259" key="9">
    <source>
        <dbReference type="PROSITE" id="PS50261"/>
    </source>
</evidence>
<feature type="transmembrane region" description="Helical" evidence="8">
    <location>
        <begin position="113"/>
        <end position="138"/>
    </location>
</feature>
<evidence type="ECO:0000256" key="2">
    <source>
        <dbReference type="ARBA" id="ARBA00008077"/>
    </source>
</evidence>
<feature type="transmembrane region" description="Helical" evidence="8">
    <location>
        <begin position="65"/>
        <end position="84"/>
    </location>
</feature>
<name>A0AAW1IAD1_POPJA</name>
<dbReference type="SMART" id="SM01330">
    <property type="entry name" value="Frizzled"/>
    <property type="match status" value="1"/>
</dbReference>
<evidence type="ECO:0000313" key="10">
    <source>
        <dbReference type="EMBL" id="KAK9686428.1"/>
    </source>
</evidence>
<dbReference type="PROSITE" id="PS50261">
    <property type="entry name" value="G_PROTEIN_RECEP_F2_4"/>
    <property type="match status" value="1"/>
</dbReference>
<dbReference type="Pfam" id="PF01534">
    <property type="entry name" value="Frizzled"/>
    <property type="match status" value="1"/>
</dbReference>
<dbReference type="EMBL" id="JASPKY010000707">
    <property type="protein sequence ID" value="KAK9686428.1"/>
    <property type="molecule type" value="Genomic_DNA"/>
</dbReference>
<feature type="transmembrane region" description="Helical" evidence="8">
    <location>
        <begin position="150"/>
        <end position="174"/>
    </location>
</feature>
<dbReference type="InterPro" id="IPR015526">
    <property type="entry name" value="Frizzled/SFRP"/>
</dbReference>
<dbReference type="GO" id="GO:0017147">
    <property type="term" value="F:Wnt-protein binding"/>
    <property type="evidence" value="ECO:0007669"/>
    <property type="project" value="TreeGrafter"/>
</dbReference>
<evidence type="ECO:0000256" key="6">
    <source>
        <dbReference type="ARBA" id="ARBA00023136"/>
    </source>
</evidence>
<feature type="transmembrane region" description="Helical" evidence="8">
    <location>
        <begin position="194"/>
        <end position="218"/>
    </location>
</feature>
<keyword evidence="7" id="KW-0675">Receptor</keyword>
<feature type="transmembrane region" description="Helical" evidence="8">
    <location>
        <begin position="31"/>
        <end position="53"/>
    </location>
</feature>
<dbReference type="PANTHER" id="PTHR11309">
    <property type="entry name" value="FRIZZLED"/>
    <property type="match status" value="1"/>
</dbReference>